<evidence type="ECO:0000256" key="8">
    <source>
        <dbReference type="ARBA" id="ARBA00037954"/>
    </source>
</evidence>
<dbReference type="GO" id="GO:0004386">
    <property type="term" value="F:helicase activity"/>
    <property type="evidence" value="ECO:0007669"/>
    <property type="project" value="UniProtKB-KW"/>
</dbReference>
<dbReference type="Proteomes" id="UP001363151">
    <property type="component" value="Unassembled WGS sequence"/>
</dbReference>
<dbReference type="EMBL" id="JBBJCI010000166">
    <property type="protein sequence ID" value="KAK7241649.1"/>
    <property type="molecule type" value="Genomic_DNA"/>
</dbReference>
<dbReference type="InterPro" id="IPR000629">
    <property type="entry name" value="RNA-helicase_DEAD-box_CS"/>
</dbReference>
<dbReference type="Pfam" id="PF00270">
    <property type="entry name" value="DEAD"/>
    <property type="match status" value="1"/>
</dbReference>
<feature type="region of interest" description="Disordered" evidence="12">
    <location>
        <begin position="255"/>
        <end position="283"/>
    </location>
</feature>
<evidence type="ECO:0000256" key="2">
    <source>
        <dbReference type="ARBA" id="ARBA00022664"/>
    </source>
</evidence>
<feature type="domain" description="Helicase ATP-binding" evidence="13">
    <location>
        <begin position="371"/>
        <end position="573"/>
    </location>
</feature>
<feature type="region of interest" description="Disordered" evidence="12">
    <location>
        <begin position="1"/>
        <end position="22"/>
    </location>
</feature>
<dbReference type="SUPFAM" id="SSF52540">
    <property type="entry name" value="P-loop containing nucleoside triphosphate hydrolases"/>
    <property type="match status" value="1"/>
</dbReference>
<dbReference type="CDD" id="cd17945">
    <property type="entry name" value="DEADc_DDX23"/>
    <property type="match status" value="1"/>
</dbReference>
<evidence type="ECO:0000259" key="13">
    <source>
        <dbReference type="PROSITE" id="PS51192"/>
    </source>
</evidence>
<dbReference type="PROSITE" id="PS00039">
    <property type="entry name" value="DEAD_ATP_HELICASE"/>
    <property type="match status" value="1"/>
</dbReference>
<dbReference type="PROSITE" id="PS51194">
    <property type="entry name" value="HELICASE_CTER"/>
    <property type="match status" value="1"/>
</dbReference>
<feature type="short sequence motif" description="Q motif" evidence="10">
    <location>
        <begin position="340"/>
        <end position="368"/>
    </location>
</feature>
<dbReference type="CDD" id="cd18787">
    <property type="entry name" value="SF2_C_DEAD"/>
    <property type="match status" value="1"/>
</dbReference>
<protein>
    <recommendedName>
        <fullName evidence="1">RNA helicase</fullName>
        <ecNumber evidence="1">3.6.4.13</ecNumber>
    </recommendedName>
</protein>
<dbReference type="Pfam" id="PF25430">
    <property type="entry name" value="DDX23"/>
    <property type="match status" value="1"/>
</dbReference>
<feature type="region of interest" description="Disordered" evidence="12">
    <location>
        <begin position="744"/>
        <end position="767"/>
    </location>
</feature>
<dbReference type="Pfam" id="PF00271">
    <property type="entry name" value="Helicase_C"/>
    <property type="match status" value="1"/>
</dbReference>
<name>A0ABR1FZH2_AURAN</name>
<evidence type="ECO:0000256" key="1">
    <source>
        <dbReference type="ARBA" id="ARBA00012552"/>
    </source>
</evidence>
<keyword evidence="7" id="KW-0508">mRNA splicing</keyword>
<feature type="compositionally biased region" description="Low complexity" evidence="12">
    <location>
        <begin position="110"/>
        <end position="120"/>
    </location>
</feature>
<keyword evidence="5 11" id="KW-0347">Helicase</keyword>
<evidence type="ECO:0000256" key="10">
    <source>
        <dbReference type="PROSITE-ProRule" id="PRU00552"/>
    </source>
</evidence>
<evidence type="ECO:0000256" key="11">
    <source>
        <dbReference type="RuleBase" id="RU000492"/>
    </source>
</evidence>
<feature type="region of interest" description="Disordered" evidence="12">
    <location>
        <begin position="51"/>
        <end position="161"/>
    </location>
</feature>
<feature type="domain" description="Helicase C-terminal" evidence="14">
    <location>
        <begin position="601"/>
        <end position="746"/>
    </location>
</feature>
<evidence type="ECO:0000256" key="12">
    <source>
        <dbReference type="SAM" id="MobiDB-lite"/>
    </source>
</evidence>
<sequence length="782" mass="86446">MSAMELDGAPPTTNESDDDEEQFVAAREFTAAEREEAERLHRTAVRAEALAAAQSAAKERGVALSNEEKDKIVEAKAAKPSARSATPRPRPRRGPKKGAAASPPPPPLDPGGAADAARLPRVPQYEEADEPLYPTKKPRKDIHGRAPAPAPAAVPASVAEARNTEKELRLIRENYLGKGPKQKKVVKPSEKFARIFQFDWDANDDTSADLNPLYARRHAVQPLLGRGYVAGLDMREQRKTQTFASVLSDKRMAEARRQEEDEGLARAERKRREDARKEERERLRRDMAAETEKVEKAALGRELLHWTDKALGDMTDRDWRIMKEDFDIRIRGGKAPLPLRFWGEADLGEPLLMAIRDAGYKEPSPIQRQAIPVGLELRDIIGVAETGSGKTAAFCIPMIRYISKLPAARIASLADDGPLALVMAPTRELATQIAGECKKLTAHMDMNVTTVVGGMSIEDQAFVLREGVEIIVGTPGRIQDCLDTQYLVLNQANYVVLDEADRMIDMGFEPQVHSILEEMGGLLLSEDDIEMEQQRLAVQRGEACYRITAMFSATMPSAVEKLAKKFLRHPAIVCIGDEDSGKNKRIAQHVLYIAEAAKKNAVVDILRKKKAQDKYLVFCNEKKGCDALAKVLSTAGLRSSVLHGGKTQEHRDATLAAYKAGSVTVLVATDVAGRGLDIPDVAHVVNYDMPLKIENYSHRIGRTGRAGKDGVATTLLTDSDEAMMYDLRQYLEQTDAQIPERLEKNPAAHAKPGERNDRGELLTNRLGRNKTEFLREDKFAQG</sequence>
<dbReference type="PANTHER" id="PTHR47958">
    <property type="entry name" value="ATP-DEPENDENT RNA HELICASE DBP3"/>
    <property type="match status" value="1"/>
</dbReference>
<feature type="compositionally biased region" description="Basic and acidic residues" evidence="12">
    <location>
        <begin position="744"/>
        <end position="760"/>
    </location>
</feature>
<dbReference type="SMART" id="SM00490">
    <property type="entry name" value="HELICc"/>
    <property type="match status" value="1"/>
</dbReference>
<feature type="domain" description="DEAD-box RNA helicase Q" evidence="15">
    <location>
        <begin position="340"/>
        <end position="368"/>
    </location>
</feature>
<dbReference type="InterPro" id="IPR014001">
    <property type="entry name" value="Helicase_ATP-bd"/>
</dbReference>
<keyword evidence="2" id="KW-0507">mRNA processing</keyword>
<comment type="catalytic activity">
    <reaction evidence="9">
        <text>ATP + H2O = ADP + phosphate + H(+)</text>
        <dbReference type="Rhea" id="RHEA:13065"/>
        <dbReference type="ChEBI" id="CHEBI:15377"/>
        <dbReference type="ChEBI" id="CHEBI:15378"/>
        <dbReference type="ChEBI" id="CHEBI:30616"/>
        <dbReference type="ChEBI" id="CHEBI:43474"/>
        <dbReference type="ChEBI" id="CHEBI:456216"/>
        <dbReference type="EC" id="3.6.4.13"/>
    </reaction>
</comment>
<dbReference type="EC" id="3.6.4.13" evidence="1"/>
<dbReference type="InterPro" id="IPR011545">
    <property type="entry name" value="DEAD/DEAH_box_helicase_dom"/>
</dbReference>
<dbReference type="InterPro" id="IPR014014">
    <property type="entry name" value="RNA_helicase_DEAD_Q_motif"/>
</dbReference>
<evidence type="ECO:0000259" key="15">
    <source>
        <dbReference type="PROSITE" id="PS51195"/>
    </source>
</evidence>
<dbReference type="InterPro" id="IPR001650">
    <property type="entry name" value="Helicase_C-like"/>
</dbReference>
<evidence type="ECO:0000256" key="9">
    <source>
        <dbReference type="ARBA" id="ARBA00047984"/>
    </source>
</evidence>
<evidence type="ECO:0000256" key="5">
    <source>
        <dbReference type="ARBA" id="ARBA00022806"/>
    </source>
</evidence>
<organism evidence="16 17">
    <name type="scientific">Aureococcus anophagefferens</name>
    <name type="common">Harmful bloom alga</name>
    <dbReference type="NCBI Taxonomy" id="44056"/>
    <lineage>
        <taxon>Eukaryota</taxon>
        <taxon>Sar</taxon>
        <taxon>Stramenopiles</taxon>
        <taxon>Ochrophyta</taxon>
        <taxon>Pelagophyceae</taxon>
        <taxon>Pelagomonadales</taxon>
        <taxon>Pelagomonadaceae</taxon>
        <taxon>Aureococcus</taxon>
    </lineage>
</organism>
<dbReference type="Gene3D" id="3.40.50.300">
    <property type="entry name" value="P-loop containing nucleotide triphosphate hydrolases"/>
    <property type="match status" value="2"/>
</dbReference>
<keyword evidence="3 11" id="KW-0547">Nucleotide-binding</keyword>
<comment type="caution">
    <text evidence="16">The sequence shown here is derived from an EMBL/GenBank/DDBJ whole genome shotgun (WGS) entry which is preliminary data.</text>
</comment>
<comment type="similarity">
    <text evidence="8">Belongs to the DEAD box helicase family. DDX23/PRP28 subfamily.</text>
</comment>
<evidence type="ECO:0000256" key="7">
    <source>
        <dbReference type="ARBA" id="ARBA00023187"/>
    </source>
</evidence>
<evidence type="ECO:0000256" key="6">
    <source>
        <dbReference type="ARBA" id="ARBA00022840"/>
    </source>
</evidence>
<evidence type="ECO:0000256" key="4">
    <source>
        <dbReference type="ARBA" id="ARBA00022801"/>
    </source>
</evidence>
<evidence type="ECO:0000256" key="3">
    <source>
        <dbReference type="ARBA" id="ARBA00022741"/>
    </source>
</evidence>
<reference evidence="16 17" key="1">
    <citation type="submission" date="2024-03" db="EMBL/GenBank/DDBJ databases">
        <title>Aureococcus anophagefferens CCMP1851 and Kratosvirus quantuckense: Draft genome of a second virus-susceptible host strain in the model system.</title>
        <authorList>
            <person name="Chase E."/>
            <person name="Truchon A.R."/>
            <person name="Schepens W."/>
            <person name="Wilhelm S.W."/>
        </authorList>
    </citation>
    <scope>NUCLEOTIDE SEQUENCE [LARGE SCALE GENOMIC DNA]</scope>
    <source>
        <strain evidence="16 17">CCMP1851</strain>
    </source>
</reference>
<keyword evidence="6 11" id="KW-0067">ATP-binding</keyword>
<keyword evidence="4 11" id="KW-0378">Hydrolase</keyword>
<keyword evidence="17" id="KW-1185">Reference proteome</keyword>
<dbReference type="SMART" id="SM00487">
    <property type="entry name" value="DEXDc"/>
    <property type="match status" value="1"/>
</dbReference>
<evidence type="ECO:0000313" key="17">
    <source>
        <dbReference type="Proteomes" id="UP001363151"/>
    </source>
</evidence>
<accession>A0ABR1FZH2</accession>
<evidence type="ECO:0000259" key="14">
    <source>
        <dbReference type="PROSITE" id="PS51194"/>
    </source>
</evidence>
<dbReference type="PROSITE" id="PS51195">
    <property type="entry name" value="Q_MOTIF"/>
    <property type="match status" value="1"/>
</dbReference>
<dbReference type="InterPro" id="IPR027417">
    <property type="entry name" value="P-loop_NTPase"/>
</dbReference>
<evidence type="ECO:0000313" key="16">
    <source>
        <dbReference type="EMBL" id="KAK7241649.1"/>
    </source>
</evidence>
<proteinExistence type="inferred from homology"/>
<feature type="compositionally biased region" description="Basic and acidic residues" evidence="12">
    <location>
        <begin position="57"/>
        <end position="77"/>
    </location>
</feature>
<dbReference type="InterPro" id="IPR057479">
    <property type="entry name" value="PRP28/DDX23-like_helical"/>
</dbReference>
<feature type="compositionally biased region" description="Low complexity" evidence="12">
    <location>
        <begin position="151"/>
        <end position="161"/>
    </location>
</feature>
<gene>
    <name evidence="16" type="primary">PRP28</name>
    <name evidence="16" type="ORF">SO694_00178036</name>
</gene>
<dbReference type="PROSITE" id="PS51192">
    <property type="entry name" value="HELICASE_ATP_BIND_1"/>
    <property type="match status" value="1"/>
</dbReference>
<feature type="compositionally biased region" description="Low complexity" evidence="12">
    <location>
        <begin position="78"/>
        <end position="87"/>
    </location>
</feature>